<dbReference type="InterPro" id="IPR022104">
    <property type="entry name" value="DUF3644"/>
</dbReference>
<reference evidence="3 4" key="1">
    <citation type="journal article" date="2018" name="Int. J. Syst. Evol. Microbiol.">
        <title>Adhaeribacter swui sp. nov., isolated from wet mud.</title>
        <authorList>
            <person name="Kim D.U."/>
            <person name="Kim K.W."/>
            <person name="Kang M.S."/>
            <person name="Kim J.Y."/>
            <person name="Jang J.H."/>
            <person name="Kim M.K."/>
        </authorList>
    </citation>
    <scope>NUCLEOTIDE SEQUENCE [LARGE SCALE GENOMIC DNA]</scope>
    <source>
        <strain evidence="3 4">KCTC 52873</strain>
        <plasmid evidence="3">unnamed1</plasmid>
    </source>
</reference>
<dbReference type="Pfam" id="PF12358">
    <property type="entry name" value="DUF3644"/>
    <property type="match status" value="1"/>
</dbReference>
<feature type="domain" description="DUF3644" evidence="2">
    <location>
        <begin position="35"/>
        <end position="207"/>
    </location>
</feature>
<proteinExistence type="predicted"/>
<dbReference type="KEGG" id="aswu:HUW51_00255"/>
<evidence type="ECO:0000313" key="4">
    <source>
        <dbReference type="Proteomes" id="UP000515237"/>
    </source>
</evidence>
<sequence>MNSALPSGTTQTITTSQSVLTPTSNKRKPNIAKSLLDSSISFMVRAINTHNIVNESHRYEKVVLDIITAWEKAMKAFLHRNKVKLKKADGWSITFPDCLNKTSDKLGNSFLKARQSLPILYTYRNEAQHFFGESWDAVLFGLVAESVKSYKSFIENDCGHRFLLSQDLLIMPIGFQRPIMPQDFLTNLSASKSASREVKEFLKQISDAGAALQSQGIQDSVLVQFHVALINVKNVANADVIVGVDNSRPQEATMTVLRPVQGQIQITRNPNAQLVQLSEQEMVDAGWNLTWKKDIMPFIKKSLPHQKINDAFYLKWKEIKADSTICHIRKLHPGNPKSVKTELFNDLVYQRLLDAFPLLESNDEIIEKF</sequence>
<gene>
    <name evidence="3" type="ORF">HUW51_00255</name>
</gene>
<feature type="compositionally biased region" description="Low complexity" evidence="1">
    <location>
        <begin position="9"/>
        <end position="18"/>
    </location>
</feature>
<dbReference type="RefSeq" id="WP_185269905.1">
    <property type="nucleotide sequence ID" value="NZ_CP055154.1"/>
</dbReference>
<dbReference type="Proteomes" id="UP000515237">
    <property type="component" value="Plasmid unnamed1"/>
</dbReference>
<dbReference type="EMBL" id="CP055154">
    <property type="protein sequence ID" value="QNF31223.1"/>
    <property type="molecule type" value="Genomic_DNA"/>
</dbReference>
<keyword evidence="3" id="KW-0614">Plasmid</keyword>
<organism evidence="3 4">
    <name type="scientific">Adhaeribacter swui</name>
    <dbReference type="NCBI Taxonomy" id="2086471"/>
    <lineage>
        <taxon>Bacteria</taxon>
        <taxon>Pseudomonadati</taxon>
        <taxon>Bacteroidota</taxon>
        <taxon>Cytophagia</taxon>
        <taxon>Cytophagales</taxon>
        <taxon>Hymenobacteraceae</taxon>
        <taxon>Adhaeribacter</taxon>
    </lineage>
</organism>
<feature type="region of interest" description="Disordered" evidence="1">
    <location>
        <begin position="1"/>
        <end position="27"/>
    </location>
</feature>
<evidence type="ECO:0000259" key="2">
    <source>
        <dbReference type="Pfam" id="PF12358"/>
    </source>
</evidence>
<evidence type="ECO:0000256" key="1">
    <source>
        <dbReference type="SAM" id="MobiDB-lite"/>
    </source>
</evidence>
<geneLocation type="plasmid" evidence="3 4">
    <name>unnamed1</name>
</geneLocation>
<protein>
    <recommendedName>
        <fullName evidence="2">DUF3644 domain-containing protein</fullName>
    </recommendedName>
</protein>
<dbReference type="AlphaFoldDB" id="A0A7G7G239"/>
<keyword evidence="4" id="KW-1185">Reference proteome</keyword>
<accession>A0A7G7G239</accession>
<name>A0A7G7G239_9BACT</name>
<evidence type="ECO:0000313" key="3">
    <source>
        <dbReference type="EMBL" id="QNF31223.1"/>
    </source>
</evidence>